<dbReference type="EMBL" id="CAWYQH010000001">
    <property type="protein sequence ID" value="CAK8671727.1"/>
    <property type="molecule type" value="Genomic_DNA"/>
</dbReference>
<feature type="compositionally biased region" description="Low complexity" evidence="3">
    <location>
        <begin position="893"/>
        <end position="904"/>
    </location>
</feature>
<feature type="compositionally biased region" description="Low complexity" evidence="3">
    <location>
        <begin position="593"/>
        <end position="603"/>
    </location>
</feature>
<evidence type="ECO:0000256" key="2">
    <source>
        <dbReference type="SAM" id="Coils"/>
    </source>
</evidence>
<sequence length="961" mass="108807">MASAGSIVNDANPEEIVASCDAPFIPESVSSRDMAVSNFSQVIFPDIPDFFPPDADIDVNYIVTDIIQPSSRDWVGLFRVGWASPRDYSTYVWAPKPTIVDDNGNQFQTVSFQAYQLPGDDNEFYQFCYVTKQGYVRGASTPFQFRVSTENDCLVEVEDENGMIILKTKSDTLEDNLKKVKAEKQELQETIDGLEKAKEDLEAELTSLSKQLTVTQDECENEKEQTGVLTQKLDDITEQHEKLTIRLAKADARIEKTKAELKEAEEKIETLSNDNEGLKNKMKEIMDAKNAEEEQLKEKIISFEVQIQENEKQNLKLVDELKTLTLVKEEAKKKSNTQKMEQDEKLRKEIGEKEEVQTKMQRFKDERDLFKEQLANSEIGRGAAMEKQEALLKELATAKIQLDKFQKEVNTMEGNVNVVTNDFEGLKKKYKHETNKLQDLLRNSLENASSTKTAKQLIAIELTEVTASRDKLMADINEIKKEKEKLQDDLTGNKSTIHTLQSQLETFEEKLVISETTLSKKEQMLVEERTKAEEMERDMHERIVLLRRQLEEADNAVALATRNAEESPIHVSHTSSKKTQTKKDQTSNVEAQTSENATTSSTAEENEAIITDLKNQVSDLTTRLSMGADAYKEKFVECHKLEKKVKRLKQLYHARQNVPLAEKSSASLEQIGSQTSGQSESWSSRLEKLFLTIADPDAEEKEREKQLISKLETLQKNLESEQARSSKYKKLYQDEKQKSSSTIKQAEAKEKQSEKKFKDVQDKLRSFSEENSMLKAQLKEFVHTSTDSAVKNAMMYTGDSSSYDELSSSPERIDRDQDEENQFEDALDTPAYQEGYPVDSSDQSQNSSEASDDASDFPLGTSGLPKFNICSDRDPINEHPMVMSSHDDVMSRPSSKPITISTPPKSKKVISRQPIRSPPHIAEIITSQTATSSGESRKSKSGRGRKSHKGKRSKHSLNGVM</sequence>
<feature type="compositionally biased region" description="Low complexity" evidence="3">
    <location>
        <begin position="839"/>
        <end position="849"/>
    </location>
</feature>
<organism evidence="5 6">
    <name type="scientific">Clavelina lepadiformis</name>
    <name type="common">Light-bulb sea squirt</name>
    <name type="synonym">Ascidia lepadiformis</name>
    <dbReference type="NCBI Taxonomy" id="159417"/>
    <lineage>
        <taxon>Eukaryota</taxon>
        <taxon>Metazoa</taxon>
        <taxon>Chordata</taxon>
        <taxon>Tunicata</taxon>
        <taxon>Ascidiacea</taxon>
        <taxon>Aplousobranchia</taxon>
        <taxon>Clavelinidae</taxon>
        <taxon>Clavelina</taxon>
    </lineage>
</organism>
<feature type="compositionally biased region" description="Basic residues" evidence="3">
    <location>
        <begin position="939"/>
        <end position="955"/>
    </location>
</feature>
<dbReference type="InterPro" id="IPR051002">
    <property type="entry name" value="UBA_autophagy_assoc_protein"/>
</dbReference>
<feature type="coiled-coil region" evidence="2">
    <location>
        <begin position="163"/>
        <end position="313"/>
    </location>
</feature>
<dbReference type="PANTHER" id="PTHR31915:SF6">
    <property type="entry name" value="SKICH DOMAIN-CONTAINING PROTEIN"/>
    <property type="match status" value="1"/>
</dbReference>
<proteinExistence type="predicted"/>
<gene>
    <name evidence="5" type="ORF">CVLEPA_LOCUS768</name>
</gene>
<protein>
    <recommendedName>
        <fullName evidence="4">SKICH domain-containing protein</fullName>
    </recommendedName>
</protein>
<feature type="compositionally biased region" description="Basic and acidic residues" evidence="3">
    <location>
        <begin position="746"/>
        <end position="760"/>
    </location>
</feature>
<dbReference type="SUPFAM" id="SSF90257">
    <property type="entry name" value="Myosin rod fragments"/>
    <property type="match status" value="1"/>
</dbReference>
<feature type="compositionally biased region" description="Low complexity" evidence="3">
    <location>
        <begin position="800"/>
        <end position="809"/>
    </location>
</feature>
<accession>A0ABP0EWE6</accession>
<evidence type="ECO:0000313" key="5">
    <source>
        <dbReference type="EMBL" id="CAK8671727.1"/>
    </source>
</evidence>
<dbReference type="Gene3D" id="2.60.40.2840">
    <property type="match status" value="1"/>
</dbReference>
<reference evidence="5 6" key="1">
    <citation type="submission" date="2024-02" db="EMBL/GenBank/DDBJ databases">
        <authorList>
            <person name="Daric V."/>
            <person name="Darras S."/>
        </authorList>
    </citation>
    <scope>NUCLEOTIDE SEQUENCE [LARGE SCALE GENOMIC DNA]</scope>
</reference>
<dbReference type="Gene3D" id="1.10.287.1490">
    <property type="match status" value="1"/>
</dbReference>
<evidence type="ECO:0000313" key="6">
    <source>
        <dbReference type="Proteomes" id="UP001642483"/>
    </source>
</evidence>
<feature type="domain" description="SKICH" evidence="4">
    <location>
        <begin position="42"/>
        <end position="145"/>
    </location>
</feature>
<name>A0ABP0EWE6_CLALP</name>
<dbReference type="InterPro" id="IPR041611">
    <property type="entry name" value="SKICH"/>
</dbReference>
<evidence type="ECO:0000259" key="4">
    <source>
        <dbReference type="Pfam" id="PF17751"/>
    </source>
</evidence>
<keyword evidence="1 2" id="KW-0175">Coiled coil</keyword>
<dbReference type="Proteomes" id="UP001642483">
    <property type="component" value="Unassembled WGS sequence"/>
</dbReference>
<evidence type="ECO:0000256" key="1">
    <source>
        <dbReference type="ARBA" id="ARBA00023054"/>
    </source>
</evidence>
<comment type="caution">
    <text evidence="5">The sequence shown here is derived from an EMBL/GenBank/DDBJ whole genome shotgun (WGS) entry which is preliminary data.</text>
</comment>
<feature type="compositionally biased region" description="Acidic residues" evidence="3">
    <location>
        <begin position="816"/>
        <end position="827"/>
    </location>
</feature>
<dbReference type="Pfam" id="PF17751">
    <property type="entry name" value="SKICH"/>
    <property type="match status" value="1"/>
</dbReference>
<keyword evidence="6" id="KW-1185">Reference proteome</keyword>
<feature type="region of interest" description="Disordered" evidence="3">
    <location>
        <begin position="796"/>
        <end position="961"/>
    </location>
</feature>
<evidence type="ECO:0000256" key="3">
    <source>
        <dbReference type="SAM" id="MobiDB-lite"/>
    </source>
</evidence>
<feature type="region of interest" description="Disordered" evidence="3">
    <location>
        <begin position="722"/>
        <end position="760"/>
    </location>
</feature>
<dbReference type="PANTHER" id="PTHR31915">
    <property type="entry name" value="SKICH DOMAIN-CONTAINING PROTEIN"/>
    <property type="match status" value="1"/>
</dbReference>
<feature type="region of interest" description="Disordered" evidence="3">
    <location>
        <begin position="561"/>
        <end position="605"/>
    </location>
</feature>